<dbReference type="PRINTS" id="PR00830">
    <property type="entry name" value="ENDOLAPTASE"/>
</dbReference>
<keyword evidence="3" id="KW-0175">Coiled coil</keyword>
<dbReference type="InterPro" id="IPR046844">
    <property type="entry name" value="Lon-like_helical"/>
</dbReference>
<proteinExistence type="inferred from homology"/>
<dbReference type="InterPro" id="IPR046843">
    <property type="entry name" value="LonB_AAA-LID"/>
</dbReference>
<dbReference type="RefSeq" id="WP_082649425.1">
    <property type="nucleotide sequence ID" value="NZ_CYSR01000004.1"/>
</dbReference>
<dbReference type="InterPro" id="IPR041699">
    <property type="entry name" value="AAA_32"/>
</dbReference>
<dbReference type="GO" id="GO:0030163">
    <property type="term" value="P:protein catabolic process"/>
    <property type="evidence" value="ECO:0007669"/>
    <property type="project" value="InterPro"/>
</dbReference>
<dbReference type="Pfam" id="PF13654">
    <property type="entry name" value="AAA_32"/>
    <property type="match status" value="1"/>
</dbReference>
<dbReference type="STRING" id="1396826.PHA8399_00391"/>
<feature type="domain" description="Lon proteolytic" evidence="4">
    <location>
        <begin position="573"/>
        <end position="768"/>
    </location>
</feature>
<evidence type="ECO:0000313" key="5">
    <source>
        <dbReference type="EMBL" id="CUH98277.1"/>
    </source>
</evidence>
<dbReference type="EC" id="3.4.21.53" evidence="2"/>
<evidence type="ECO:0000256" key="1">
    <source>
        <dbReference type="ARBA" id="ARBA00022670"/>
    </source>
</evidence>
<dbReference type="AlphaFoldDB" id="A0A0P1H5M8"/>
<comment type="similarity">
    <text evidence="2">Belongs to the peptidase S16 family.</text>
</comment>
<protein>
    <recommendedName>
        <fullName evidence="2">endopeptidase La</fullName>
        <ecNumber evidence="2">3.4.21.53</ecNumber>
    </recommendedName>
</protein>
<dbReference type="Pfam" id="PF20436">
    <property type="entry name" value="LonB_AAA-LID"/>
    <property type="match status" value="1"/>
</dbReference>
<dbReference type="GO" id="GO:0006508">
    <property type="term" value="P:proteolysis"/>
    <property type="evidence" value="ECO:0007669"/>
    <property type="project" value="UniProtKB-KW"/>
</dbReference>
<dbReference type="Gene3D" id="3.30.230.10">
    <property type="match status" value="1"/>
</dbReference>
<dbReference type="InterPro" id="IPR027065">
    <property type="entry name" value="Lon_Prtase"/>
</dbReference>
<dbReference type="Gene3D" id="3.40.50.300">
    <property type="entry name" value="P-loop containing nucleotide triphosphate hydrolases"/>
    <property type="match status" value="2"/>
</dbReference>
<evidence type="ECO:0000256" key="2">
    <source>
        <dbReference type="PROSITE-ProRule" id="PRU01122"/>
    </source>
</evidence>
<dbReference type="GO" id="GO:0005524">
    <property type="term" value="F:ATP binding"/>
    <property type="evidence" value="ECO:0007669"/>
    <property type="project" value="InterPro"/>
</dbReference>
<dbReference type="InterPro" id="IPR014721">
    <property type="entry name" value="Ribsml_uS5_D2-typ_fold_subgr"/>
</dbReference>
<dbReference type="Proteomes" id="UP000051326">
    <property type="component" value="Unassembled WGS sequence"/>
</dbReference>
<feature type="active site" evidence="2">
    <location>
        <position position="663"/>
    </location>
</feature>
<organism evidence="5 6">
    <name type="scientific">Leisingera aquaemixtae</name>
    <dbReference type="NCBI Taxonomy" id="1396826"/>
    <lineage>
        <taxon>Bacteria</taxon>
        <taxon>Pseudomonadati</taxon>
        <taxon>Pseudomonadota</taxon>
        <taxon>Alphaproteobacteria</taxon>
        <taxon>Rhodobacterales</taxon>
        <taxon>Roseobacteraceae</taxon>
        <taxon>Leisingera</taxon>
    </lineage>
</organism>
<dbReference type="SUPFAM" id="SSF52540">
    <property type="entry name" value="P-loop containing nucleoside triphosphate hydrolases"/>
    <property type="match status" value="1"/>
</dbReference>
<keyword evidence="2" id="KW-0378">Hydrolase</keyword>
<dbReference type="GO" id="GO:0004176">
    <property type="term" value="F:ATP-dependent peptidase activity"/>
    <property type="evidence" value="ECO:0007669"/>
    <property type="project" value="UniProtKB-UniRule"/>
</dbReference>
<dbReference type="InterPro" id="IPR027417">
    <property type="entry name" value="P-loop_NTPase"/>
</dbReference>
<dbReference type="Gene3D" id="1.10.8.60">
    <property type="match status" value="1"/>
</dbReference>
<feature type="active site" evidence="2">
    <location>
        <position position="706"/>
    </location>
</feature>
<comment type="catalytic activity">
    <reaction evidence="2">
        <text>Hydrolysis of proteins in presence of ATP.</text>
        <dbReference type="EC" id="3.4.21.53"/>
    </reaction>
</comment>
<evidence type="ECO:0000313" key="6">
    <source>
        <dbReference type="Proteomes" id="UP000051326"/>
    </source>
</evidence>
<dbReference type="SUPFAM" id="SSF54211">
    <property type="entry name" value="Ribosomal protein S5 domain 2-like"/>
    <property type="match status" value="1"/>
</dbReference>
<dbReference type="Pfam" id="PF20437">
    <property type="entry name" value="LonC_helical"/>
    <property type="match status" value="1"/>
</dbReference>
<accession>A0A0P1H5M8</accession>
<keyword evidence="1 2" id="KW-0645">Protease</keyword>
<evidence type="ECO:0000259" key="4">
    <source>
        <dbReference type="PROSITE" id="PS51786"/>
    </source>
</evidence>
<name>A0A0P1H5M8_9RHOB</name>
<feature type="coiled-coil region" evidence="3">
    <location>
        <begin position="198"/>
        <end position="225"/>
    </location>
</feature>
<dbReference type="PROSITE" id="PS51786">
    <property type="entry name" value="LON_PROTEOLYTIC"/>
    <property type="match status" value="1"/>
</dbReference>
<dbReference type="InterPro" id="IPR008269">
    <property type="entry name" value="Lon_proteolytic"/>
</dbReference>
<gene>
    <name evidence="5" type="ORF">PHA8399_00391</name>
</gene>
<dbReference type="InterPro" id="IPR020568">
    <property type="entry name" value="Ribosomal_Su5_D2-typ_SF"/>
</dbReference>
<reference evidence="5 6" key="1">
    <citation type="submission" date="2015-09" db="EMBL/GenBank/DDBJ databases">
        <authorList>
            <consortium name="Swine Surveillance"/>
        </authorList>
    </citation>
    <scope>NUCLEOTIDE SEQUENCE [LARGE SCALE GENOMIC DNA]</scope>
    <source>
        <strain evidence="5 6">CECT 8399</strain>
    </source>
</reference>
<evidence type="ECO:0000256" key="3">
    <source>
        <dbReference type="SAM" id="Coils"/>
    </source>
</evidence>
<dbReference type="GO" id="GO:0004252">
    <property type="term" value="F:serine-type endopeptidase activity"/>
    <property type="evidence" value="ECO:0007669"/>
    <property type="project" value="UniProtKB-UniRule"/>
</dbReference>
<dbReference type="PANTHER" id="PTHR10046">
    <property type="entry name" value="ATP DEPENDENT LON PROTEASE FAMILY MEMBER"/>
    <property type="match status" value="1"/>
</dbReference>
<dbReference type="EMBL" id="CYSR01000004">
    <property type="protein sequence ID" value="CUH98277.1"/>
    <property type="molecule type" value="Genomic_DNA"/>
</dbReference>
<sequence length="811" mass="89016">MAGHHRPDPLTAAELRPALPSAKLRFTLTDELDGAQEWLGQDRAVDAIRMSAMVPHEDFHVFVLGQPGSGRHAIAQSILDGIAKDRPVACDWVYVNNFEMPHKPVAIQLPPGSASRLRKMMETLVDDLANQIPALFDSEDYQTRRRTIEEDFSAEHEREMSEIFDDARARNVAILRTPVGFSFAGHRDGNVLTQEEFEALTDEERDALEEAIESVQQRISDVLKSVPKQEKAHRRQVEQLNYQLAARGVDEAIREVQDAYAAEPEVQTYLKAVRNDLVENAELFLMGDSEDSAGPFPVATSKRFKEPQFQRYRVNVMVSNGSGCSGAPVVKEELPTMANLIGRIEYASEMGALVTNFTMIKPGALHRANGGYLVLDVRQVLSEPLAWDALKRCLRTGEISIYSPGERLSLVSTVSLEPDPVPLSVRVVLIGERLHYYLLSALDPDFLQLFKLEADFDDHLRLEESGAVEGYAELIARLARRAGTRPLDQPAVESVMRESMRLTGDAGRLTLNFSRLSDLLREAEFWAGSGGSAHIGPQHIERAVAEKERRAGRVRELGLETIQQGTVMIDTDGARIGQINAMSVLQIGDYSFGKPSRLTARTRPGTGKLVDIERETELGGPIHSKGMLILQGYLAATYATRAPLSLWASLVFEQSYGGVEGDSASAAELIALLSSLAEVPLDQSFAITGSVNQFGDIQAIGGVNQKVEGFFDVCDGRGLTGRQGVLIPAANVRNLTLRQRVVDAVEAGRFRIFPMTSVTDGLTVLTGLEAGVRGADGTYPEGSLNRRVEDRLQAFADIRKSFAKEAGGDAQ</sequence>
<keyword evidence="2" id="KW-0720">Serine protease</keyword>